<comment type="similarity">
    <text evidence="1">Belongs to the zeta toxin family.</text>
</comment>
<evidence type="ECO:0000256" key="1">
    <source>
        <dbReference type="ARBA" id="ARBA00009104"/>
    </source>
</evidence>
<evidence type="ECO:0000259" key="8">
    <source>
        <dbReference type="Pfam" id="PF06414"/>
    </source>
</evidence>
<dbReference type="EMBL" id="FNST01000001">
    <property type="protein sequence ID" value="SEB31331.1"/>
    <property type="molecule type" value="Genomic_DNA"/>
</dbReference>
<evidence type="ECO:0000256" key="2">
    <source>
        <dbReference type="ARBA" id="ARBA00011963"/>
    </source>
</evidence>
<protein>
    <recommendedName>
        <fullName evidence="5">UDP-N-acetylglucosamine kinase</fullName>
        <ecNumber evidence="2">2.7.1.176</ecNumber>
    </recommendedName>
    <alternativeName>
        <fullName evidence="5">UDP-N-acetylglucosamine kinase</fullName>
    </alternativeName>
</protein>
<reference evidence="10" key="1">
    <citation type="submission" date="2016-10" db="EMBL/GenBank/DDBJ databases">
        <authorList>
            <person name="Varghese N."/>
            <person name="Submissions S."/>
        </authorList>
    </citation>
    <scope>NUCLEOTIDE SEQUENCE [LARGE SCALE GENOMIC DNA]</scope>
    <source>
        <strain evidence="10">DSM 40318</strain>
    </source>
</reference>
<dbReference type="InterPro" id="IPR010488">
    <property type="entry name" value="Zeta_toxin_domain"/>
</dbReference>
<dbReference type="Pfam" id="PF06414">
    <property type="entry name" value="Zeta_toxin"/>
    <property type="match status" value="1"/>
</dbReference>
<comment type="catalytic activity">
    <reaction evidence="6">
        <text>UDP-N-acetyl-alpha-D-glucosamine + ATP = UDP-N-acetyl-alpha-D-glucosamine 3'-phosphate + ADP + H(+)</text>
        <dbReference type="Rhea" id="RHEA:32671"/>
        <dbReference type="ChEBI" id="CHEBI:15378"/>
        <dbReference type="ChEBI" id="CHEBI:30616"/>
        <dbReference type="ChEBI" id="CHEBI:57705"/>
        <dbReference type="ChEBI" id="CHEBI:64353"/>
        <dbReference type="ChEBI" id="CHEBI:456216"/>
        <dbReference type="EC" id="2.7.1.176"/>
    </reaction>
</comment>
<evidence type="ECO:0000313" key="9">
    <source>
        <dbReference type="EMBL" id="SEB31331.1"/>
    </source>
</evidence>
<dbReference type="GO" id="GO:0016301">
    <property type="term" value="F:kinase activity"/>
    <property type="evidence" value="ECO:0007669"/>
    <property type="project" value="InterPro"/>
</dbReference>
<dbReference type="GO" id="GO:0005524">
    <property type="term" value="F:ATP binding"/>
    <property type="evidence" value="ECO:0007669"/>
    <property type="project" value="UniProtKB-KW"/>
</dbReference>
<accession>A0A1H4IBE8</accession>
<dbReference type="AlphaFoldDB" id="A0A1H4IBE8"/>
<gene>
    <name evidence="9" type="ORF">SAMN04490356_0414</name>
</gene>
<evidence type="ECO:0000256" key="7">
    <source>
        <dbReference type="SAM" id="MobiDB-lite"/>
    </source>
</evidence>
<keyword evidence="4" id="KW-0067">ATP-binding</keyword>
<feature type="compositionally biased region" description="Low complexity" evidence="7">
    <location>
        <begin position="376"/>
        <end position="394"/>
    </location>
</feature>
<dbReference type="Gene3D" id="3.40.50.300">
    <property type="entry name" value="P-loop containing nucleotide triphosphate hydrolases"/>
    <property type="match status" value="2"/>
</dbReference>
<evidence type="ECO:0000256" key="6">
    <source>
        <dbReference type="ARBA" id="ARBA00048178"/>
    </source>
</evidence>
<dbReference type="InterPro" id="IPR027417">
    <property type="entry name" value="P-loop_NTPase"/>
</dbReference>
<proteinExistence type="inferred from homology"/>
<name>A0A1H4IBE8_STRMJ</name>
<evidence type="ECO:0000256" key="3">
    <source>
        <dbReference type="ARBA" id="ARBA00022741"/>
    </source>
</evidence>
<evidence type="ECO:0000256" key="4">
    <source>
        <dbReference type="ARBA" id="ARBA00022840"/>
    </source>
</evidence>
<feature type="domain" description="Zeta toxin" evidence="8">
    <location>
        <begin position="31"/>
        <end position="220"/>
    </location>
</feature>
<evidence type="ECO:0000256" key="5">
    <source>
        <dbReference type="ARBA" id="ARBA00032897"/>
    </source>
</evidence>
<sequence>MGRLDGARDGHGHSRAVRLDQVILPTWTKDAIRQDRPTVVVVGRQPGAGKTAIADLVHAALNHPGGAVRIGSDLCKTAHRRYAELLAADVRTTGVKVRPDIRGWQAAVEDYVRAQRFGAVVESDLSDPEDFRASAAAYRRVRTRLEVVALATAEAWSQLETVARFLSESIDGGGRYVSWENHDACSKGMLRTLAVIEAEHLADRTTVVRRDGTVLYDNELIDGAWRRTAADQAVAYGRSLPCSARETAAFRRELATTDERLHRDVRCEDRRLAVLRDAERAAALAEPVRRIAQPRRDAPGVDYHRLSAEEHKRVFEELIAPSYLNGIISQDDPRAAYVLGQPGAGKSKVARTVKLRCGGGPRSWRATTSRPRIRTTTNCCKTTPATRAGRSGPATGPGPPTPRHTYGASVAMS</sequence>
<dbReference type="SUPFAM" id="SSF52540">
    <property type="entry name" value="P-loop containing nucleoside triphosphate hydrolases"/>
    <property type="match status" value="1"/>
</dbReference>
<keyword evidence="3" id="KW-0547">Nucleotide-binding</keyword>
<evidence type="ECO:0000313" key="10">
    <source>
        <dbReference type="Proteomes" id="UP000198609"/>
    </source>
</evidence>
<organism evidence="9 10">
    <name type="scientific">Streptomyces melanosporofaciens</name>
    <dbReference type="NCBI Taxonomy" id="67327"/>
    <lineage>
        <taxon>Bacteria</taxon>
        <taxon>Bacillati</taxon>
        <taxon>Actinomycetota</taxon>
        <taxon>Actinomycetes</taxon>
        <taxon>Kitasatosporales</taxon>
        <taxon>Streptomycetaceae</taxon>
        <taxon>Streptomyces</taxon>
        <taxon>Streptomyces violaceusniger group</taxon>
    </lineage>
</organism>
<keyword evidence="10" id="KW-1185">Reference proteome</keyword>
<dbReference type="EC" id="2.7.1.176" evidence="2"/>
<dbReference type="Proteomes" id="UP000198609">
    <property type="component" value="Unassembled WGS sequence"/>
</dbReference>
<feature type="region of interest" description="Disordered" evidence="7">
    <location>
        <begin position="376"/>
        <end position="413"/>
    </location>
</feature>